<sequence length="290" mass="32981">MTISRWWNKTLIFRFLFIFCFFGCISAPLYAQPPEKTVQERKAEIEAARQQRLEERQEQAGDVFAPYQHPSLITQAVALSIFALLPFIIMILTSFMKIVIVLSLLRSALGVQQAPPNQIINGVAFMLSLFVMYPTVLEMYDISQKAIAKYDTPASFTAEGSSAYIVAIANDTKEPLREFLKRNSTVKHQALFYRMAYRVLPEDHRANLKPDDFMIVVPSFITSQLKDAFEIGVLIYIPFFVIDLVTSNILLAMGMMMLSPVTISMPLKLFLLVMLDGWTLLVEGLVNTFR</sequence>
<dbReference type="PROSITE" id="PS01061">
    <property type="entry name" value="FLIP_2"/>
    <property type="match status" value="1"/>
</dbReference>
<accession>A0A090D2D4</accession>
<dbReference type="NCBIfam" id="NF009438">
    <property type="entry name" value="PRK12797.1"/>
    <property type="match status" value="1"/>
</dbReference>
<evidence type="ECO:0000256" key="1">
    <source>
        <dbReference type="ARBA" id="ARBA00004651"/>
    </source>
</evidence>
<gene>
    <name evidence="8" type="primary">sctR</name>
    <name evidence="8" type="ORF">CSEC_1754</name>
</gene>
<dbReference type="PANTHER" id="PTHR30587">
    <property type="entry name" value="FLAGELLAR BIOSYNTHETIC PROTEIN FLIP"/>
    <property type="match status" value="1"/>
</dbReference>
<reference evidence="8" key="2">
    <citation type="submission" date="2014-09" db="EMBL/GenBank/DDBJ databases">
        <title>Criblamydia sequanensis harbors a mega-plasmid encoding arsenite resistance.</title>
        <authorList>
            <person name="Bertelli C."/>
            <person name="Goesmann A."/>
            <person name="Greub G."/>
        </authorList>
    </citation>
    <scope>NUCLEOTIDE SEQUENCE [LARGE SCALE GENOMIC DNA]</scope>
    <source>
        <strain evidence="8">CRIB-18</strain>
    </source>
</reference>
<protein>
    <submittedName>
        <fullName evidence="8">Type III secretion inner membrane protein SctR</fullName>
    </submittedName>
</protein>
<feature type="transmembrane region" description="Helical" evidence="7">
    <location>
        <begin position="119"/>
        <end position="140"/>
    </location>
</feature>
<feature type="transmembrane region" description="Helical" evidence="7">
    <location>
        <begin position="269"/>
        <end position="289"/>
    </location>
</feature>
<dbReference type="InterPro" id="IPR005773">
    <property type="entry name" value="T3SS_YscR-like"/>
</dbReference>
<organism evidence="8 9">
    <name type="scientific">Candidatus Criblamydia sequanensis CRIB-18</name>
    <dbReference type="NCBI Taxonomy" id="1437425"/>
    <lineage>
        <taxon>Bacteria</taxon>
        <taxon>Pseudomonadati</taxon>
        <taxon>Chlamydiota</taxon>
        <taxon>Chlamydiia</taxon>
        <taxon>Parachlamydiales</taxon>
        <taxon>Candidatus Criblamydiaceae</taxon>
        <taxon>Candidatus Criblamydia</taxon>
    </lineage>
</organism>
<keyword evidence="6 7" id="KW-0472">Membrane</keyword>
<evidence type="ECO:0000313" key="8">
    <source>
        <dbReference type="EMBL" id="CDR34565.1"/>
    </source>
</evidence>
<dbReference type="NCBIfam" id="TIGR01102">
    <property type="entry name" value="yscR"/>
    <property type="match status" value="1"/>
</dbReference>
<evidence type="ECO:0000256" key="4">
    <source>
        <dbReference type="ARBA" id="ARBA00022692"/>
    </source>
</evidence>
<name>A0A090D2D4_9BACT</name>
<reference evidence="8" key="1">
    <citation type="submission" date="2013-12" db="EMBL/GenBank/DDBJ databases">
        <authorList>
            <person name="Linke B."/>
        </authorList>
    </citation>
    <scope>NUCLEOTIDE SEQUENCE [LARGE SCALE GENOMIC DNA]</scope>
    <source>
        <strain evidence="8">CRIB-18</strain>
    </source>
</reference>
<dbReference type="PANTHER" id="PTHR30587:SF0">
    <property type="entry name" value="FLAGELLAR BIOSYNTHETIC PROTEIN FLIP"/>
    <property type="match status" value="1"/>
</dbReference>
<dbReference type="RefSeq" id="WP_237559232.1">
    <property type="nucleotide sequence ID" value="NZ_CCEJ010000008.1"/>
</dbReference>
<comment type="caution">
    <text evidence="8">The sequence shown here is derived from an EMBL/GenBank/DDBJ whole genome shotgun (WGS) entry which is preliminary data.</text>
</comment>
<evidence type="ECO:0000256" key="7">
    <source>
        <dbReference type="SAM" id="Phobius"/>
    </source>
</evidence>
<dbReference type="GO" id="GO:0009306">
    <property type="term" value="P:protein secretion"/>
    <property type="evidence" value="ECO:0007669"/>
    <property type="project" value="InterPro"/>
</dbReference>
<keyword evidence="9" id="KW-1185">Reference proteome</keyword>
<proteinExistence type="inferred from homology"/>
<comment type="subcellular location">
    <subcellularLocation>
        <location evidence="1">Cell membrane</location>
        <topology evidence="1">Multi-pass membrane protein</topology>
    </subcellularLocation>
</comment>
<dbReference type="Pfam" id="PF00813">
    <property type="entry name" value="FliP"/>
    <property type="match status" value="1"/>
</dbReference>
<dbReference type="AlphaFoldDB" id="A0A090D2D4"/>
<feature type="transmembrane region" description="Helical" evidence="7">
    <location>
        <begin position="76"/>
        <end position="99"/>
    </location>
</feature>
<dbReference type="InterPro" id="IPR005838">
    <property type="entry name" value="T3SS_IM_P"/>
</dbReference>
<dbReference type="eggNOG" id="COG4790">
    <property type="taxonomic scope" value="Bacteria"/>
</dbReference>
<keyword evidence="5 7" id="KW-1133">Transmembrane helix</keyword>
<evidence type="ECO:0000313" key="9">
    <source>
        <dbReference type="Proteomes" id="UP000031552"/>
    </source>
</evidence>
<comment type="similarity">
    <text evidence="2">Belongs to the FliP/MopC/SpaP family.</text>
</comment>
<evidence type="ECO:0000256" key="3">
    <source>
        <dbReference type="ARBA" id="ARBA00022475"/>
    </source>
</evidence>
<evidence type="ECO:0000256" key="2">
    <source>
        <dbReference type="ARBA" id="ARBA00006257"/>
    </source>
</evidence>
<dbReference type="PRINTS" id="PR01302">
    <property type="entry name" value="TYPE3IMPPROT"/>
</dbReference>
<keyword evidence="3" id="KW-1003">Cell membrane</keyword>
<feature type="transmembrane region" description="Helical" evidence="7">
    <location>
        <begin position="12"/>
        <end position="31"/>
    </location>
</feature>
<feature type="transmembrane region" description="Helical" evidence="7">
    <location>
        <begin position="233"/>
        <end position="257"/>
    </location>
</feature>
<dbReference type="STRING" id="1437425.CSEC_1754"/>
<keyword evidence="4 7" id="KW-0812">Transmembrane</keyword>
<evidence type="ECO:0000256" key="6">
    <source>
        <dbReference type="ARBA" id="ARBA00023136"/>
    </source>
</evidence>
<dbReference type="EMBL" id="CCEJ010000008">
    <property type="protein sequence ID" value="CDR34565.1"/>
    <property type="molecule type" value="Genomic_DNA"/>
</dbReference>
<dbReference type="GO" id="GO:0005886">
    <property type="term" value="C:plasma membrane"/>
    <property type="evidence" value="ECO:0007669"/>
    <property type="project" value="UniProtKB-SubCell"/>
</dbReference>
<dbReference type="Proteomes" id="UP000031552">
    <property type="component" value="Unassembled WGS sequence"/>
</dbReference>
<evidence type="ECO:0000256" key="5">
    <source>
        <dbReference type="ARBA" id="ARBA00022989"/>
    </source>
</evidence>